<feature type="region of interest" description="Disordered" evidence="1">
    <location>
        <begin position="1"/>
        <end position="22"/>
    </location>
</feature>
<comment type="caution">
    <text evidence="2">The sequence shown here is derived from an EMBL/GenBank/DDBJ whole genome shotgun (WGS) entry which is preliminary data.</text>
</comment>
<dbReference type="AlphaFoldDB" id="A0A9J6G7S2"/>
<evidence type="ECO:0000313" key="2">
    <source>
        <dbReference type="EMBL" id="KAH9370959.1"/>
    </source>
</evidence>
<accession>A0A9J6G7S2</accession>
<sequence length="78" mass="8029">MHPNTTVDGVRLARRPSQDSTVKMLTRSSQDAAAYPSYPAFALAVNPAQGGQAITASVKTISPAEAEEAAIALAISST</sequence>
<proteinExistence type="predicted"/>
<organism evidence="2 3">
    <name type="scientific">Haemaphysalis longicornis</name>
    <name type="common">Bush tick</name>
    <dbReference type="NCBI Taxonomy" id="44386"/>
    <lineage>
        <taxon>Eukaryota</taxon>
        <taxon>Metazoa</taxon>
        <taxon>Ecdysozoa</taxon>
        <taxon>Arthropoda</taxon>
        <taxon>Chelicerata</taxon>
        <taxon>Arachnida</taxon>
        <taxon>Acari</taxon>
        <taxon>Parasitiformes</taxon>
        <taxon>Ixodida</taxon>
        <taxon>Ixodoidea</taxon>
        <taxon>Ixodidae</taxon>
        <taxon>Haemaphysalinae</taxon>
        <taxon>Haemaphysalis</taxon>
    </lineage>
</organism>
<dbReference type="VEuPathDB" id="VectorBase:HLOH_043468"/>
<dbReference type="Proteomes" id="UP000821853">
    <property type="component" value="Chromosome 3"/>
</dbReference>
<name>A0A9J6G7S2_HAELO</name>
<dbReference type="EMBL" id="JABSTR010000005">
    <property type="protein sequence ID" value="KAH9370959.1"/>
    <property type="molecule type" value="Genomic_DNA"/>
</dbReference>
<keyword evidence="3" id="KW-1185">Reference proteome</keyword>
<evidence type="ECO:0000313" key="3">
    <source>
        <dbReference type="Proteomes" id="UP000821853"/>
    </source>
</evidence>
<gene>
    <name evidence="2" type="ORF">HPB48_013395</name>
</gene>
<evidence type="ECO:0000256" key="1">
    <source>
        <dbReference type="SAM" id="MobiDB-lite"/>
    </source>
</evidence>
<protein>
    <submittedName>
        <fullName evidence="2">Uncharacterized protein</fullName>
    </submittedName>
</protein>
<reference evidence="2 3" key="1">
    <citation type="journal article" date="2020" name="Cell">
        <title>Large-Scale Comparative Analyses of Tick Genomes Elucidate Their Genetic Diversity and Vector Capacities.</title>
        <authorList>
            <consortium name="Tick Genome and Microbiome Consortium (TIGMIC)"/>
            <person name="Jia N."/>
            <person name="Wang J."/>
            <person name="Shi W."/>
            <person name="Du L."/>
            <person name="Sun Y."/>
            <person name="Zhan W."/>
            <person name="Jiang J.F."/>
            <person name="Wang Q."/>
            <person name="Zhang B."/>
            <person name="Ji P."/>
            <person name="Bell-Sakyi L."/>
            <person name="Cui X.M."/>
            <person name="Yuan T.T."/>
            <person name="Jiang B.G."/>
            <person name="Yang W.F."/>
            <person name="Lam T.T."/>
            <person name="Chang Q.C."/>
            <person name="Ding S.J."/>
            <person name="Wang X.J."/>
            <person name="Zhu J.G."/>
            <person name="Ruan X.D."/>
            <person name="Zhao L."/>
            <person name="Wei J.T."/>
            <person name="Ye R.Z."/>
            <person name="Que T.C."/>
            <person name="Du C.H."/>
            <person name="Zhou Y.H."/>
            <person name="Cheng J.X."/>
            <person name="Dai P.F."/>
            <person name="Guo W.B."/>
            <person name="Han X.H."/>
            <person name="Huang E.J."/>
            <person name="Li L.F."/>
            <person name="Wei W."/>
            <person name="Gao Y.C."/>
            <person name="Liu J.Z."/>
            <person name="Shao H.Z."/>
            <person name="Wang X."/>
            <person name="Wang C.C."/>
            <person name="Yang T.C."/>
            <person name="Huo Q.B."/>
            <person name="Li W."/>
            <person name="Chen H.Y."/>
            <person name="Chen S.E."/>
            <person name="Zhou L.G."/>
            <person name="Ni X.B."/>
            <person name="Tian J.H."/>
            <person name="Sheng Y."/>
            <person name="Liu T."/>
            <person name="Pan Y.S."/>
            <person name="Xia L.Y."/>
            <person name="Li J."/>
            <person name="Zhao F."/>
            <person name="Cao W.C."/>
        </authorList>
    </citation>
    <scope>NUCLEOTIDE SEQUENCE [LARGE SCALE GENOMIC DNA]</scope>
    <source>
        <strain evidence="2">HaeL-2018</strain>
    </source>
</reference>